<proteinExistence type="predicted"/>
<gene>
    <name evidence="3" type="ORF">Lsed01_01981</name>
</gene>
<keyword evidence="4" id="KW-1185">Reference proteome</keyword>
<accession>A0ABP9WIE4</accession>
<protein>
    <recommendedName>
        <fullName evidence="5">Ig-like domain-containing protein</fullName>
    </recommendedName>
</protein>
<evidence type="ECO:0000256" key="1">
    <source>
        <dbReference type="SAM" id="MobiDB-lite"/>
    </source>
</evidence>
<evidence type="ECO:0000313" key="3">
    <source>
        <dbReference type="EMBL" id="GAA5519530.1"/>
    </source>
</evidence>
<feature type="region of interest" description="Disordered" evidence="1">
    <location>
        <begin position="276"/>
        <end position="311"/>
    </location>
</feature>
<dbReference type="Proteomes" id="UP001426770">
    <property type="component" value="Unassembled WGS sequence"/>
</dbReference>
<organism evidence="3 4">
    <name type="scientific">Demequina sediminis</name>
    <dbReference type="NCBI Taxonomy" id="1930058"/>
    <lineage>
        <taxon>Bacteria</taxon>
        <taxon>Bacillati</taxon>
        <taxon>Actinomycetota</taxon>
        <taxon>Actinomycetes</taxon>
        <taxon>Micrococcales</taxon>
        <taxon>Demequinaceae</taxon>
        <taxon>Demequina</taxon>
    </lineage>
</organism>
<feature type="signal peptide" evidence="2">
    <location>
        <begin position="1"/>
        <end position="25"/>
    </location>
</feature>
<name>A0ABP9WIE4_9MICO</name>
<keyword evidence="2" id="KW-0732">Signal</keyword>
<reference evidence="3 4" key="1">
    <citation type="submission" date="2024-02" db="EMBL/GenBank/DDBJ databases">
        <title>Lysinimicrobium sediminis NBRC 112286.</title>
        <authorList>
            <person name="Ichikawa N."/>
            <person name="Katano-Makiyama Y."/>
            <person name="Hidaka K."/>
        </authorList>
    </citation>
    <scope>NUCLEOTIDE SEQUENCE [LARGE SCALE GENOMIC DNA]</scope>
    <source>
        <strain evidence="3 4">NBRC 112286</strain>
    </source>
</reference>
<comment type="caution">
    <text evidence="3">The sequence shown here is derived from an EMBL/GenBank/DDBJ whole genome shotgun (WGS) entry which is preliminary data.</text>
</comment>
<evidence type="ECO:0000256" key="2">
    <source>
        <dbReference type="SAM" id="SignalP"/>
    </source>
</evidence>
<sequence>MRLRELMITALLGALVIIGATPASANGGGGTDNTNSPEYWETVISNDIGGGNVSCYKDSHGRVVDNGMAVSLSPFDPNWEGTGYVALIVKGGSAGEDGAGNKVYMFPNAGTSYKPPLNAGGQQAAVSHWIVCKGDVPVDYEVTCEAVTITYPQGIDSIDVNIKWTALPGGSQQTQNYHPNVGATDGQVVTVNIAATGYYSVDWVQVNGTNYHWQEGLVCGQPDIPEQPQDKVERTEWSVSDYDCDAQSVTETREVTTTTYTWDAQEWEWVAAAPTTTTETRDRDMTAGERVEYCPPPEQPKDKVERTEWGVESTSCEAQAVTETREVTTTTYTWDAEAWEWVGSSSTTTETRDRDMTDDERLEHCATTPAAPLWTDQCGFDNAYWTLPDDTEHVTYTQSTWHGYLVVTATAQDGYVFPNGETVMTWKDKDSNEPCVLDTPDAPTWTDACGFDNAYWTLPEDTEHYSYAAYGYEGKLAVVATAAEGYVFPGGESTMVWEDTDSNEPCVDAAASVSVKPASCDADGSVGTVLTTNAIAPESLPSTPGEHTVTFVAEPGHVFPGGSSELDVTYTIASQLTEGCGGVLPGEVTLDGTIVTEYCSADAPFLDYDVVLNDPDDLSTDDGTATITFVHPTDPAQNWSATVPIGSGRILWPGASLGANGKADGWPGWEYNEATEEWVSVGDGNFGWTRAADTTVLIEVNPSTTFTVNYPPATPNCNSAPPKEIVEVLGAPPATPVVAEAQYAG</sequence>
<feature type="chain" id="PRO_5045197556" description="Ig-like domain-containing protein" evidence="2">
    <location>
        <begin position="26"/>
        <end position="745"/>
    </location>
</feature>
<dbReference type="EMBL" id="BAABRR010000010">
    <property type="protein sequence ID" value="GAA5519530.1"/>
    <property type="molecule type" value="Genomic_DNA"/>
</dbReference>
<dbReference type="RefSeq" id="WP_286214176.1">
    <property type="nucleotide sequence ID" value="NZ_AP027736.1"/>
</dbReference>
<feature type="compositionally biased region" description="Basic and acidic residues" evidence="1">
    <location>
        <begin position="299"/>
        <end position="309"/>
    </location>
</feature>
<evidence type="ECO:0000313" key="4">
    <source>
        <dbReference type="Proteomes" id="UP001426770"/>
    </source>
</evidence>
<feature type="compositionally biased region" description="Basic and acidic residues" evidence="1">
    <location>
        <begin position="279"/>
        <end position="292"/>
    </location>
</feature>
<evidence type="ECO:0008006" key="5">
    <source>
        <dbReference type="Google" id="ProtNLM"/>
    </source>
</evidence>